<gene>
    <name evidence="1" type="ORF">HHK36_011212</name>
</gene>
<reference evidence="1 2" key="1">
    <citation type="submission" date="2020-04" db="EMBL/GenBank/DDBJ databases">
        <title>Plant Genome Project.</title>
        <authorList>
            <person name="Zhang R.-G."/>
        </authorList>
    </citation>
    <scope>NUCLEOTIDE SEQUENCE [LARGE SCALE GENOMIC DNA]</scope>
    <source>
        <strain evidence="1">YNK0</strain>
        <tissue evidence="1">Leaf</tissue>
    </source>
</reference>
<sequence length="80" mass="9131">MSITKEIMDVCTNVQYRQMKRIKPDANFHEQDVSVHSLVSLIRRNAGSDCELANHGKSWLIPLSVQYCTTISVVFQGIMF</sequence>
<protein>
    <submittedName>
        <fullName evidence="1">Uncharacterized protein</fullName>
    </submittedName>
</protein>
<keyword evidence="2" id="KW-1185">Reference proteome</keyword>
<comment type="caution">
    <text evidence="1">The sequence shown here is derived from an EMBL/GenBank/DDBJ whole genome shotgun (WGS) entry which is preliminary data.</text>
</comment>
<name>A0A834ZD22_TETSI</name>
<dbReference type="Proteomes" id="UP000655225">
    <property type="component" value="Unassembled WGS sequence"/>
</dbReference>
<evidence type="ECO:0000313" key="2">
    <source>
        <dbReference type="Proteomes" id="UP000655225"/>
    </source>
</evidence>
<evidence type="ECO:0000313" key="1">
    <source>
        <dbReference type="EMBL" id="KAF8403118.1"/>
    </source>
</evidence>
<organism evidence="1 2">
    <name type="scientific">Tetracentron sinense</name>
    <name type="common">Spur-leaf</name>
    <dbReference type="NCBI Taxonomy" id="13715"/>
    <lineage>
        <taxon>Eukaryota</taxon>
        <taxon>Viridiplantae</taxon>
        <taxon>Streptophyta</taxon>
        <taxon>Embryophyta</taxon>
        <taxon>Tracheophyta</taxon>
        <taxon>Spermatophyta</taxon>
        <taxon>Magnoliopsida</taxon>
        <taxon>Trochodendrales</taxon>
        <taxon>Trochodendraceae</taxon>
        <taxon>Tetracentron</taxon>
    </lineage>
</organism>
<proteinExistence type="predicted"/>
<dbReference type="EMBL" id="JABCRI010000007">
    <property type="protein sequence ID" value="KAF8403118.1"/>
    <property type="molecule type" value="Genomic_DNA"/>
</dbReference>
<dbReference type="AlphaFoldDB" id="A0A834ZD22"/>
<accession>A0A834ZD22</accession>